<accession>A0ABN9DEK4</accession>
<evidence type="ECO:0000256" key="1">
    <source>
        <dbReference type="SAM" id="Phobius"/>
    </source>
</evidence>
<evidence type="ECO:0000313" key="2">
    <source>
        <dbReference type="EMBL" id="CAI9569961.1"/>
    </source>
</evidence>
<dbReference type="EMBL" id="CATNWA010014284">
    <property type="protein sequence ID" value="CAI9569961.1"/>
    <property type="molecule type" value="Genomic_DNA"/>
</dbReference>
<name>A0ABN9DEK4_9NEOB</name>
<protein>
    <submittedName>
        <fullName evidence="2">Uncharacterized protein</fullName>
    </submittedName>
</protein>
<keyword evidence="1" id="KW-0812">Transmembrane</keyword>
<reference evidence="2" key="1">
    <citation type="submission" date="2023-05" db="EMBL/GenBank/DDBJ databases">
        <authorList>
            <person name="Stuckert A."/>
        </authorList>
    </citation>
    <scope>NUCLEOTIDE SEQUENCE</scope>
</reference>
<keyword evidence="1" id="KW-0472">Membrane</keyword>
<organism evidence="2 3">
    <name type="scientific">Staurois parvus</name>
    <dbReference type="NCBI Taxonomy" id="386267"/>
    <lineage>
        <taxon>Eukaryota</taxon>
        <taxon>Metazoa</taxon>
        <taxon>Chordata</taxon>
        <taxon>Craniata</taxon>
        <taxon>Vertebrata</taxon>
        <taxon>Euteleostomi</taxon>
        <taxon>Amphibia</taxon>
        <taxon>Batrachia</taxon>
        <taxon>Anura</taxon>
        <taxon>Neobatrachia</taxon>
        <taxon>Ranoidea</taxon>
        <taxon>Ranidae</taxon>
        <taxon>Staurois</taxon>
    </lineage>
</organism>
<keyword evidence="3" id="KW-1185">Reference proteome</keyword>
<evidence type="ECO:0000313" key="3">
    <source>
        <dbReference type="Proteomes" id="UP001162483"/>
    </source>
</evidence>
<gene>
    <name evidence="2" type="ORF">SPARVUS_LOCUS7024825</name>
</gene>
<feature type="transmembrane region" description="Helical" evidence="1">
    <location>
        <begin position="22"/>
        <end position="42"/>
    </location>
</feature>
<sequence>KNPNTCKLIGLRKSYSVYKWRYRYWIFFHFFILIMAAISDLWRDCGGHSDTGGQLTWGH</sequence>
<proteinExistence type="predicted"/>
<keyword evidence="1" id="KW-1133">Transmembrane helix</keyword>
<comment type="caution">
    <text evidence="2">The sequence shown here is derived from an EMBL/GenBank/DDBJ whole genome shotgun (WGS) entry which is preliminary data.</text>
</comment>
<dbReference type="Proteomes" id="UP001162483">
    <property type="component" value="Unassembled WGS sequence"/>
</dbReference>
<feature type="non-terminal residue" evidence="2">
    <location>
        <position position="1"/>
    </location>
</feature>